<gene>
    <name evidence="2" type="ORF">G6O67_003318</name>
</gene>
<dbReference type="OrthoDB" id="5207704at2759"/>
<dbReference type="Proteomes" id="UP000557566">
    <property type="component" value="Unassembled WGS sequence"/>
</dbReference>
<dbReference type="AlphaFoldDB" id="A0A8H4V861"/>
<reference evidence="2 3" key="1">
    <citation type="journal article" date="2020" name="Genome Biol. Evol.">
        <title>A new high-quality draft genome assembly of the Chinese cordyceps Ophiocordyceps sinensis.</title>
        <authorList>
            <person name="Shu R."/>
            <person name="Zhang J."/>
            <person name="Meng Q."/>
            <person name="Zhang H."/>
            <person name="Zhou G."/>
            <person name="Li M."/>
            <person name="Wu P."/>
            <person name="Zhao Y."/>
            <person name="Chen C."/>
            <person name="Qin Q."/>
        </authorList>
    </citation>
    <scope>NUCLEOTIDE SEQUENCE [LARGE SCALE GENOMIC DNA]</scope>
    <source>
        <strain evidence="2 3">IOZ07</strain>
    </source>
</reference>
<evidence type="ECO:0000313" key="3">
    <source>
        <dbReference type="Proteomes" id="UP000557566"/>
    </source>
</evidence>
<sequence>MDANTAGSHAGGVPLSVMQNRHIPRRCAVPSRRRSFNHVIRASAKRLAQSQDAQARERLGLPCATADDDSATLARGGALRPSLETELRRHWNASRPPPRLRCRNRPNVACGQDEEAEGRDLAHSEIPLPCDRFRLVRRPTLEREDAFRDASTSARGKVRLRRPLPDADDAQIAELYSMGLLYDDADDAVDGQRDSRTLSLNNIRHEQPIYSVRHDRRMRRPSKSKGPGRDRPLQLEFSFSDLGDDSAIAQYLAATPAQALEAEDEAMEQAPGQSRQRSYPPLRVIYELAGTRPTFDVDTCQPPDLVTDLMSDYDCLTDSELDDTPWQREVHESADDAASDPWVMLGDGC</sequence>
<feature type="compositionally biased region" description="Basic residues" evidence="1">
    <location>
        <begin position="214"/>
        <end position="223"/>
    </location>
</feature>
<protein>
    <submittedName>
        <fullName evidence="2">Uncharacterized protein</fullName>
    </submittedName>
</protein>
<keyword evidence="3" id="KW-1185">Reference proteome</keyword>
<evidence type="ECO:0000256" key="1">
    <source>
        <dbReference type="SAM" id="MobiDB-lite"/>
    </source>
</evidence>
<proteinExistence type="predicted"/>
<organism evidence="2 3">
    <name type="scientific">Ophiocordyceps sinensis</name>
    <dbReference type="NCBI Taxonomy" id="72228"/>
    <lineage>
        <taxon>Eukaryota</taxon>
        <taxon>Fungi</taxon>
        <taxon>Dikarya</taxon>
        <taxon>Ascomycota</taxon>
        <taxon>Pezizomycotina</taxon>
        <taxon>Sordariomycetes</taxon>
        <taxon>Hypocreomycetidae</taxon>
        <taxon>Hypocreales</taxon>
        <taxon>Ophiocordycipitaceae</taxon>
        <taxon>Ophiocordyceps</taxon>
    </lineage>
</organism>
<feature type="region of interest" description="Disordered" evidence="1">
    <location>
        <begin position="205"/>
        <end position="233"/>
    </location>
</feature>
<name>A0A8H4V861_9HYPO</name>
<evidence type="ECO:0000313" key="2">
    <source>
        <dbReference type="EMBL" id="KAF4511532.1"/>
    </source>
</evidence>
<accession>A0A8H4V861</accession>
<comment type="caution">
    <text evidence="2">The sequence shown here is derived from an EMBL/GenBank/DDBJ whole genome shotgun (WGS) entry which is preliminary data.</text>
</comment>
<dbReference type="EMBL" id="JAAVMX010000003">
    <property type="protein sequence ID" value="KAF4511532.1"/>
    <property type="molecule type" value="Genomic_DNA"/>
</dbReference>